<dbReference type="Pfam" id="PF02687">
    <property type="entry name" value="FtsX"/>
    <property type="match status" value="1"/>
</dbReference>
<gene>
    <name evidence="10" type="ORF">BC781_104175</name>
</gene>
<dbReference type="InterPro" id="IPR003838">
    <property type="entry name" value="ABC3_permease_C"/>
</dbReference>
<dbReference type="OrthoDB" id="9784014at2"/>
<evidence type="ECO:0000256" key="1">
    <source>
        <dbReference type="ARBA" id="ARBA00004651"/>
    </source>
</evidence>
<feature type="compositionally biased region" description="Acidic residues" evidence="6">
    <location>
        <begin position="207"/>
        <end position="216"/>
    </location>
</feature>
<dbReference type="Proteomes" id="UP000245535">
    <property type="component" value="Unassembled WGS sequence"/>
</dbReference>
<dbReference type="EMBL" id="QGDO01000004">
    <property type="protein sequence ID" value="PWJ40909.1"/>
    <property type="molecule type" value="Genomic_DNA"/>
</dbReference>
<evidence type="ECO:0000259" key="8">
    <source>
        <dbReference type="Pfam" id="PF02687"/>
    </source>
</evidence>
<dbReference type="InterPro" id="IPR051125">
    <property type="entry name" value="ABC-4/HrtB_transporter"/>
</dbReference>
<keyword evidence="2" id="KW-1003">Cell membrane</keyword>
<evidence type="ECO:0000256" key="3">
    <source>
        <dbReference type="ARBA" id="ARBA00022692"/>
    </source>
</evidence>
<evidence type="ECO:0000256" key="2">
    <source>
        <dbReference type="ARBA" id="ARBA00022475"/>
    </source>
</evidence>
<dbReference type="RefSeq" id="WP_109619764.1">
    <property type="nucleotide sequence ID" value="NZ_QGDO01000004.1"/>
</dbReference>
<sequence>MRLFKLSFKNILSNPLTTTLNLILFGFGICIISILLLVSKQVEDQLDKNQAGIGMVVGAKGSPLQLILSSLYHLDVPTGNIKLSEAEKLKKNPLIKSTIPMALGDNYKGYRIIGTDHSYPELYKAEIAEGRLWKKNLEVTVGAKVAKYNGMKLGDTFHGSHGIGASAHDHGDHSFVVTGILKPTGTVIDQLILTNVASVWAVHGMETEESHDEQEEHEGNEHAEHNHDEHEGHDHAEHNHDEHEGHNHAEHNHDEHEEHDHAEHNHDKHEGHDHAEHNHDEHEGHDHGDSHVVAKEDLEITSMLVKFRSPMGAITIPRNINANTNMQAAVPSYETARLFSILGVGFDALKILGVVLIFISALSVFISLFNSLKERQYELAYMRVLGARRTQVLLLILWEGITISIIGFIFGILLSRLGMMGLSYLLEENFNYSLNLLVLQPDEIWMFFVSVGIGLVAAILPAISVYKADISKILAEE</sequence>
<dbReference type="PANTHER" id="PTHR43738">
    <property type="entry name" value="ABC TRANSPORTER, MEMBRANE PROTEIN"/>
    <property type="match status" value="1"/>
</dbReference>
<organism evidence="10 11">
    <name type="scientific">Sediminitomix flava</name>
    <dbReference type="NCBI Taxonomy" id="379075"/>
    <lineage>
        <taxon>Bacteria</taxon>
        <taxon>Pseudomonadati</taxon>
        <taxon>Bacteroidota</taxon>
        <taxon>Cytophagia</taxon>
        <taxon>Cytophagales</taxon>
        <taxon>Flammeovirgaceae</taxon>
        <taxon>Sediminitomix</taxon>
    </lineage>
</organism>
<feature type="transmembrane region" description="Helical" evidence="7">
    <location>
        <begin position="392"/>
        <end position="414"/>
    </location>
</feature>
<name>A0A315Z8Y6_SEDFL</name>
<evidence type="ECO:0000256" key="4">
    <source>
        <dbReference type="ARBA" id="ARBA00022989"/>
    </source>
</evidence>
<feature type="domain" description="MacB-like periplasmic core" evidence="9">
    <location>
        <begin position="29"/>
        <end position="195"/>
    </location>
</feature>
<feature type="transmembrane region" description="Helical" evidence="7">
    <location>
        <begin position="20"/>
        <end position="38"/>
    </location>
</feature>
<keyword evidence="3 7" id="KW-0812">Transmembrane</keyword>
<dbReference type="InterPro" id="IPR025857">
    <property type="entry name" value="MacB_PCD"/>
</dbReference>
<accession>A0A315Z8Y6</accession>
<evidence type="ECO:0000256" key="5">
    <source>
        <dbReference type="ARBA" id="ARBA00023136"/>
    </source>
</evidence>
<evidence type="ECO:0000259" key="9">
    <source>
        <dbReference type="Pfam" id="PF12704"/>
    </source>
</evidence>
<dbReference type="Pfam" id="PF12704">
    <property type="entry name" value="MacB_PCD"/>
    <property type="match status" value="1"/>
</dbReference>
<feature type="region of interest" description="Disordered" evidence="6">
    <location>
        <begin position="206"/>
        <end position="289"/>
    </location>
</feature>
<reference evidence="10 11" key="1">
    <citation type="submission" date="2018-03" db="EMBL/GenBank/DDBJ databases">
        <title>Genomic Encyclopedia of Archaeal and Bacterial Type Strains, Phase II (KMG-II): from individual species to whole genera.</title>
        <authorList>
            <person name="Goeker M."/>
        </authorList>
    </citation>
    <scope>NUCLEOTIDE SEQUENCE [LARGE SCALE GENOMIC DNA]</scope>
    <source>
        <strain evidence="10 11">DSM 28229</strain>
    </source>
</reference>
<feature type="transmembrane region" description="Helical" evidence="7">
    <location>
        <begin position="444"/>
        <end position="466"/>
    </location>
</feature>
<evidence type="ECO:0000313" key="10">
    <source>
        <dbReference type="EMBL" id="PWJ40909.1"/>
    </source>
</evidence>
<comment type="caution">
    <text evidence="10">The sequence shown here is derived from an EMBL/GenBank/DDBJ whole genome shotgun (WGS) entry which is preliminary data.</text>
</comment>
<feature type="domain" description="ABC3 transporter permease C-terminal" evidence="8">
    <location>
        <begin position="351"/>
        <end position="468"/>
    </location>
</feature>
<dbReference type="GO" id="GO:0005886">
    <property type="term" value="C:plasma membrane"/>
    <property type="evidence" value="ECO:0007669"/>
    <property type="project" value="UniProtKB-SubCell"/>
</dbReference>
<evidence type="ECO:0000256" key="7">
    <source>
        <dbReference type="SAM" id="Phobius"/>
    </source>
</evidence>
<dbReference type="PANTHER" id="PTHR43738:SF2">
    <property type="entry name" value="ABC TRANSPORTER PERMEASE"/>
    <property type="match status" value="1"/>
</dbReference>
<protein>
    <submittedName>
        <fullName evidence="10">Putative ABC transport system permease protein</fullName>
    </submittedName>
</protein>
<proteinExistence type="predicted"/>
<feature type="transmembrane region" description="Helical" evidence="7">
    <location>
        <begin position="351"/>
        <end position="372"/>
    </location>
</feature>
<keyword evidence="4 7" id="KW-1133">Transmembrane helix</keyword>
<keyword evidence="11" id="KW-1185">Reference proteome</keyword>
<dbReference type="AlphaFoldDB" id="A0A315Z8Y6"/>
<evidence type="ECO:0000256" key="6">
    <source>
        <dbReference type="SAM" id="MobiDB-lite"/>
    </source>
</evidence>
<keyword evidence="5 7" id="KW-0472">Membrane</keyword>
<evidence type="ECO:0000313" key="11">
    <source>
        <dbReference type="Proteomes" id="UP000245535"/>
    </source>
</evidence>
<comment type="subcellular location">
    <subcellularLocation>
        <location evidence="1">Cell membrane</location>
        <topology evidence="1">Multi-pass membrane protein</topology>
    </subcellularLocation>
</comment>
<feature type="compositionally biased region" description="Basic and acidic residues" evidence="6">
    <location>
        <begin position="217"/>
        <end position="289"/>
    </location>
</feature>